<dbReference type="Proteomes" id="UP000008810">
    <property type="component" value="Chromosome 1"/>
</dbReference>
<dbReference type="InParanoid" id="A0A2K2DNU4"/>
<organism evidence="1">
    <name type="scientific">Brachypodium distachyon</name>
    <name type="common">Purple false brome</name>
    <name type="synonym">Trachynia distachya</name>
    <dbReference type="NCBI Taxonomy" id="15368"/>
    <lineage>
        <taxon>Eukaryota</taxon>
        <taxon>Viridiplantae</taxon>
        <taxon>Streptophyta</taxon>
        <taxon>Embryophyta</taxon>
        <taxon>Tracheophyta</taxon>
        <taxon>Spermatophyta</taxon>
        <taxon>Magnoliopsida</taxon>
        <taxon>Liliopsida</taxon>
        <taxon>Poales</taxon>
        <taxon>Poaceae</taxon>
        <taxon>BOP clade</taxon>
        <taxon>Pooideae</taxon>
        <taxon>Stipodae</taxon>
        <taxon>Brachypodieae</taxon>
        <taxon>Brachypodium</taxon>
    </lineage>
</organism>
<evidence type="ECO:0000313" key="1">
    <source>
        <dbReference type="EMBL" id="PNT75946.1"/>
    </source>
</evidence>
<sequence length="259" mass="29894">MPKEYMLAYCEPYLFCKLLLHKYQCSCTHYWTWDPGGYTIAVRLIIYADGTPLKIARSYYCQLVFESAREVQHECCQFFIAWYHTCRVELDVLYNYALYLANSAICRMLNLSMKEVGNLSSAEQLFRILARCIDYLLKRFSFCLHCAKEGWSLNWLWDSRAAVQLASQVMCYTRTEILEAAIYIWMDWQYVSLIDSGISLGTFRGHSIRFSYLSKALAAGLSFDLSKYGGVQGALVSKGHAKLVQLPWDPGIRSISKRC</sequence>
<dbReference type="EnsemblPlants" id="PNT75946">
    <property type="protein sequence ID" value="PNT75946"/>
    <property type="gene ID" value="BRADI_1g42035v3"/>
</dbReference>
<reference evidence="2" key="3">
    <citation type="submission" date="2018-08" db="UniProtKB">
        <authorList>
            <consortium name="EnsemblPlants"/>
        </authorList>
    </citation>
    <scope>IDENTIFICATION</scope>
    <source>
        <strain evidence="2">cv. Bd21</strain>
    </source>
</reference>
<reference evidence="1" key="2">
    <citation type="submission" date="2017-06" db="EMBL/GenBank/DDBJ databases">
        <title>WGS assembly of Brachypodium distachyon.</title>
        <authorList>
            <consortium name="The International Brachypodium Initiative"/>
            <person name="Lucas S."/>
            <person name="Harmon-Smith M."/>
            <person name="Lail K."/>
            <person name="Tice H."/>
            <person name="Grimwood J."/>
            <person name="Bruce D."/>
            <person name="Barry K."/>
            <person name="Shu S."/>
            <person name="Lindquist E."/>
            <person name="Wang M."/>
            <person name="Pitluck S."/>
            <person name="Vogel J.P."/>
            <person name="Garvin D.F."/>
            <person name="Mockler T.C."/>
            <person name="Schmutz J."/>
            <person name="Rokhsar D."/>
            <person name="Bevan M.W."/>
        </authorList>
    </citation>
    <scope>NUCLEOTIDE SEQUENCE</scope>
    <source>
        <strain evidence="1">Bd21</strain>
    </source>
</reference>
<accession>A0A2K2DNU4</accession>
<gene>
    <name evidence="1" type="ORF">BRADI_1g42035v3</name>
</gene>
<dbReference type="Gramene" id="PNT75946">
    <property type="protein sequence ID" value="PNT75946"/>
    <property type="gene ID" value="BRADI_1g42035v3"/>
</dbReference>
<keyword evidence="3" id="KW-1185">Reference proteome</keyword>
<evidence type="ECO:0000313" key="2">
    <source>
        <dbReference type="EnsemblPlants" id="PNT75946"/>
    </source>
</evidence>
<dbReference type="AlphaFoldDB" id="A0A2K2DNU4"/>
<proteinExistence type="predicted"/>
<dbReference type="EMBL" id="CM000880">
    <property type="protein sequence ID" value="PNT75946.1"/>
    <property type="molecule type" value="Genomic_DNA"/>
</dbReference>
<protein>
    <submittedName>
        <fullName evidence="1 2">Uncharacterized protein</fullName>
    </submittedName>
</protein>
<evidence type="ECO:0000313" key="3">
    <source>
        <dbReference type="Proteomes" id="UP000008810"/>
    </source>
</evidence>
<name>A0A2K2DNU4_BRADI</name>
<reference evidence="1 2" key="1">
    <citation type="journal article" date="2010" name="Nature">
        <title>Genome sequencing and analysis of the model grass Brachypodium distachyon.</title>
        <authorList>
            <consortium name="International Brachypodium Initiative"/>
        </authorList>
    </citation>
    <scope>NUCLEOTIDE SEQUENCE [LARGE SCALE GENOMIC DNA]</scope>
    <source>
        <strain evidence="1 2">Bd21</strain>
    </source>
</reference>